<organism evidence="3 4">
    <name type="scientific">Halalkalibaculum roseum</name>
    <dbReference type="NCBI Taxonomy" id="2709311"/>
    <lineage>
        <taxon>Bacteria</taxon>
        <taxon>Pseudomonadati</taxon>
        <taxon>Balneolota</taxon>
        <taxon>Balneolia</taxon>
        <taxon>Balneolales</taxon>
        <taxon>Balneolaceae</taxon>
        <taxon>Halalkalibaculum</taxon>
    </lineage>
</organism>
<dbReference type="AlphaFoldDB" id="A0A6M1STS1"/>
<comment type="caution">
    <text evidence="3">The sequence shown here is derived from an EMBL/GenBank/DDBJ whole genome shotgun (WGS) entry which is preliminary data.</text>
</comment>
<dbReference type="SUPFAM" id="SSF52833">
    <property type="entry name" value="Thioredoxin-like"/>
    <property type="match status" value="1"/>
</dbReference>
<accession>A0A6M1STS1</accession>
<dbReference type="InterPro" id="IPR013766">
    <property type="entry name" value="Thioredoxin_domain"/>
</dbReference>
<sequence>MKLKYFLFLLPLVALVALGAYNGDEAEEAEGITWYSMKEAQDLAAENNKKVLVYAEAVWCTYCKKMENEVFPKQEVIDSIARYYYPVRVDIESDKKHEFNEETLTGSQFAQKYRVQGTPTFFFIDEGGNILGAQPGYIPPDVFTNLLAFVGSDAHERVSFEEYTEENKN</sequence>
<feature type="signal peptide" evidence="1">
    <location>
        <begin position="1"/>
        <end position="22"/>
    </location>
</feature>
<feature type="domain" description="Thioredoxin" evidence="2">
    <location>
        <begin position="20"/>
        <end position="152"/>
    </location>
</feature>
<dbReference type="PROSITE" id="PS51352">
    <property type="entry name" value="THIOREDOXIN_2"/>
    <property type="match status" value="1"/>
</dbReference>
<dbReference type="Gene3D" id="3.40.30.10">
    <property type="entry name" value="Glutaredoxin"/>
    <property type="match status" value="1"/>
</dbReference>
<dbReference type="EMBL" id="JAALLT010000001">
    <property type="protein sequence ID" value="NGP75498.1"/>
    <property type="molecule type" value="Genomic_DNA"/>
</dbReference>
<keyword evidence="1" id="KW-0732">Signal</keyword>
<dbReference type="InterPro" id="IPR012336">
    <property type="entry name" value="Thioredoxin-like_fold"/>
</dbReference>
<dbReference type="Pfam" id="PF13098">
    <property type="entry name" value="Thioredoxin_2"/>
    <property type="match status" value="1"/>
</dbReference>
<dbReference type="InterPro" id="IPR036249">
    <property type="entry name" value="Thioredoxin-like_sf"/>
</dbReference>
<gene>
    <name evidence="3" type="ORF">G3570_02560</name>
</gene>
<feature type="chain" id="PRO_5027041714" evidence="1">
    <location>
        <begin position="23"/>
        <end position="169"/>
    </location>
</feature>
<keyword evidence="4" id="KW-1185">Reference proteome</keyword>
<evidence type="ECO:0000259" key="2">
    <source>
        <dbReference type="PROSITE" id="PS51352"/>
    </source>
</evidence>
<dbReference type="Proteomes" id="UP000473278">
    <property type="component" value="Unassembled WGS sequence"/>
</dbReference>
<dbReference type="RefSeq" id="WP_165138851.1">
    <property type="nucleotide sequence ID" value="NZ_JAALLT010000001.1"/>
</dbReference>
<protein>
    <submittedName>
        <fullName evidence="3">Thioredoxin fold domain-containing protein</fullName>
    </submittedName>
</protein>
<evidence type="ECO:0000313" key="3">
    <source>
        <dbReference type="EMBL" id="NGP75498.1"/>
    </source>
</evidence>
<reference evidence="3 4" key="1">
    <citation type="submission" date="2020-02" db="EMBL/GenBank/DDBJ databases">
        <title>Balneolaceae bacterium YR4-1, complete genome.</title>
        <authorList>
            <person name="Li Y."/>
            <person name="Wu S."/>
        </authorList>
    </citation>
    <scope>NUCLEOTIDE SEQUENCE [LARGE SCALE GENOMIC DNA]</scope>
    <source>
        <strain evidence="3 4">YR4-1</strain>
    </source>
</reference>
<proteinExistence type="predicted"/>
<evidence type="ECO:0000256" key="1">
    <source>
        <dbReference type="SAM" id="SignalP"/>
    </source>
</evidence>
<evidence type="ECO:0000313" key="4">
    <source>
        <dbReference type="Proteomes" id="UP000473278"/>
    </source>
</evidence>
<name>A0A6M1STS1_9BACT</name>